<keyword evidence="9" id="KW-1185">Reference proteome</keyword>
<sequence length="268" mass="28606">MASYYSSQSPVGAVGSSSSLDPNMAFYAAEQPSFYSNRPSMDPDGRPDISGAIGGNGTGVNAVSGGISNGPVFGGGQIVVQNWWNAFTPWTGMDGEPPLLQELGINFDHILQKSLTVMNPIRKVDPHIMDDADLAGPLLFCLVFASFLLLSGKPQFSYIYGVALIGSVSMYALLNLMSESGINAYRTASVLGYGLIPLVFLSMFSVVLSLDGMVGYILSAASVIWSSYAASSIFAATLQLSHQRFLVAYPVGLLYSAFSLFIFEVKKQ</sequence>
<evidence type="ECO:0000256" key="1">
    <source>
        <dbReference type="ARBA" id="ARBA00004141"/>
    </source>
</evidence>
<dbReference type="PANTHER" id="PTHR21236:SF2">
    <property type="entry name" value="PROTEIN YIPF"/>
    <property type="match status" value="1"/>
</dbReference>
<evidence type="ECO:0000256" key="3">
    <source>
        <dbReference type="ARBA" id="ARBA00022692"/>
    </source>
</evidence>
<feature type="transmembrane region" description="Helical" evidence="6">
    <location>
        <begin position="245"/>
        <end position="263"/>
    </location>
</feature>
<keyword evidence="4 6" id="KW-1133">Transmembrane helix</keyword>
<dbReference type="GO" id="GO:0006888">
    <property type="term" value="P:endoplasmic reticulum to Golgi vesicle-mediated transport"/>
    <property type="evidence" value="ECO:0007669"/>
    <property type="project" value="InterPro"/>
</dbReference>
<dbReference type="GO" id="GO:0048280">
    <property type="term" value="P:vesicle fusion with Golgi apparatus"/>
    <property type="evidence" value="ECO:0007669"/>
    <property type="project" value="TreeGrafter"/>
</dbReference>
<dbReference type="GO" id="GO:0005802">
    <property type="term" value="C:trans-Golgi network"/>
    <property type="evidence" value="ECO:0007669"/>
    <property type="project" value="TreeGrafter"/>
</dbReference>
<evidence type="ECO:0000256" key="2">
    <source>
        <dbReference type="ARBA" id="ARBA00010596"/>
    </source>
</evidence>
<dbReference type="AlphaFoldDB" id="A0A2S5BAH8"/>
<evidence type="ECO:0000256" key="6">
    <source>
        <dbReference type="RuleBase" id="RU361264"/>
    </source>
</evidence>
<accession>A0A2S5BAH8</accession>
<feature type="transmembrane region" description="Helical" evidence="6">
    <location>
        <begin position="132"/>
        <end position="152"/>
    </location>
</feature>
<evidence type="ECO:0000256" key="4">
    <source>
        <dbReference type="ARBA" id="ARBA00022989"/>
    </source>
</evidence>
<organism evidence="8 9">
    <name type="scientific">Rhodotorula taiwanensis</name>
    <dbReference type="NCBI Taxonomy" id="741276"/>
    <lineage>
        <taxon>Eukaryota</taxon>
        <taxon>Fungi</taxon>
        <taxon>Dikarya</taxon>
        <taxon>Basidiomycota</taxon>
        <taxon>Pucciniomycotina</taxon>
        <taxon>Microbotryomycetes</taxon>
        <taxon>Sporidiobolales</taxon>
        <taxon>Sporidiobolaceae</taxon>
        <taxon>Rhodotorula</taxon>
    </lineage>
</organism>
<evidence type="ECO:0000313" key="8">
    <source>
        <dbReference type="EMBL" id="POY73780.1"/>
    </source>
</evidence>
<proteinExistence type="inferred from homology"/>
<gene>
    <name evidence="8" type="ORF">BMF94_3320</name>
</gene>
<evidence type="ECO:0000256" key="5">
    <source>
        <dbReference type="ARBA" id="ARBA00023136"/>
    </source>
</evidence>
<dbReference type="OrthoDB" id="440385at2759"/>
<comment type="caution">
    <text evidence="8">The sequence shown here is derived from an EMBL/GenBank/DDBJ whole genome shotgun (WGS) entry which is preliminary data.</text>
</comment>
<keyword evidence="3 6" id="KW-0812">Transmembrane</keyword>
<dbReference type="EMBL" id="PJQD01000035">
    <property type="protein sequence ID" value="POY73780.1"/>
    <property type="molecule type" value="Genomic_DNA"/>
</dbReference>
<reference evidence="8 9" key="1">
    <citation type="journal article" date="2018" name="Front. Microbiol.">
        <title>Prospects for Fungal Bioremediation of Acidic Radioactive Waste Sites: Characterization and Genome Sequence of Rhodotorula taiwanensis MD1149.</title>
        <authorList>
            <person name="Tkavc R."/>
            <person name="Matrosova V.Y."/>
            <person name="Grichenko O.E."/>
            <person name="Gostincar C."/>
            <person name="Volpe R.P."/>
            <person name="Klimenkova P."/>
            <person name="Gaidamakova E.K."/>
            <person name="Zhou C.E."/>
            <person name="Stewart B.J."/>
            <person name="Lyman M.G."/>
            <person name="Malfatti S.A."/>
            <person name="Rubinfeld B."/>
            <person name="Courtot M."/>
            <person name="Singh J."/>
            <person name="Dalgard C.L."/>
            <person name="Hamilton T."/>
            <person name="Frey K.G."/>
            <person name="Gunde-Cimerman N."/>
            <person name="Dugan L."/>
            <person name="Daly M.J."/>
        </authorList>
    </citation>
    <scope>NUCLEOTIDE SEQUENCE [LARGE SCALE GENOMIC DNA]</scope>
    <source>
        <strain evidence="8 9">MD1149</strain>
    </source>
</reference>
<dbReference type="Pfam" id="PF04893">
    <property type="entry name" value="Yip1"/>
    <property type="match status" value="1"/>
</dbReference>
<dbReference type="Proteomes" id="UP000237144">
    <property type="component" value="Unassembled WGS sequence"/>
</dbReference>
<evidence type="ECO:0000259" key="7">
    <source>
        <dbReference type="Pfam" id="PF04893"/>
    </source>
</evidence>
<comment type="similarity">
    <text evidence="2 6">Belongs to the YIP1 family.</text>
</comment>
<name>A0A2S5BAH8_9BASI</name>
<evidence type="ECO:0000313" key="9">
    <source>
        <dbReference type="Proteomes" id="UP000237144"/>
    </source>
</evidence>
<dbReference type="STRING" id="741276.A0A2S5BAH8"/>
<dbReference type="InterPro" id="IPR045231">
    <property type="entry name" value="Yip1/4-like"/>
</dbReference>
<feature type="domain" description="Yip1" evidence="7">
    <location>
        <begin position="127"/>
        <end position="260"/>
    </location>
</feature>
<feature type="transmembrane region" description="Helical" evidence="6">
    <location>
        <begin position="190"/>
        <end position="210"/>
    </location>
</feature>
<comment type="subcellular location">
    <subcellularLocation>
        <location evidence="6">Golgi apparatus membrane</location>
        <topology evidence="6">Multi-pass membrane protein</topology>
    </subcellularLocation>
    <subcellularLocation>
        <location evidence="1">Membrane</location>
        <topology evidence="1">Multi-pass membrane protein</topology>
    </subcellularLocation>
</comment>
<dbReference type="InterPro" id="IPR006977">
    <property type="entry name" value="Yip1_dom"/>
</dbReference>
<dbReference type="GO" id="GO:0000139">
    <property type="term" value="C:Golgi membrane"/>
    <property type="evidence" value="ECO:0007669"/>
    <property type="project" value="UniProtKB-SubCell"/>
</dbReference>
<keyword evidence="5 6" id="KW-0472">Membrane</keyword>
<dbReference type="PANTHER" id="PTHR21236">
    <property type="entry name" value="GOLGI MEMBRANE PROTEIN YIP1"/>
    <property type="match status" value="1"/>
</dbReference>
<feature type="transmembrane region" description="Helical" evidence="6">
    <location>
        <begin position="158"/>
        <end position="178"/>
    </location>
</feature>
<protein>
    <recommendedName>
        <fullName evidence="6">Protein YIP</fullName>
    </recommendedName>
</protein>
<feature type="transmembrane region" description="Helical" evidence="6">
    <location>
        <begin position="216"/>
        <end position="238"/>
    </location>
</feature>